<reference evidence="3 4" key="1">
    <citation type="submission" date="2021-04" db="EMBL/GenBank/DDBJ databases">
        <authorList>
            <person name="Ivanova A."/>
        </authorList>
    </citation>
    <scope>NUCLEOTIDE SEQUENCE [LARGE SCALE GENOMIC DNA]</scope>
    <source>
        <strain evidence="3 4">G18</strain>
    </source>
</reference>
<evidence type="ECO:0000313" key="4">
    <source>
        <dbReference type="Proteomes" id="UP000676565"/>
    </source>
</evidence>
<dbReference type="InterPro" id="IPR013342">
    <property type="entry name" value="Mandelate_racemase_C"/>
</dbReference>
<evidence type="ECO:0000256" key="1">
    <source>
        <dbReference type="ARBA" id="ARBA00023239"/>
    </source>
</evidence>
<keyword evidence="1" id="KW-0456">Lyase</keyword>
<dbReference type="EMBL" id="JAGKQQ010000001">
    <property type="protein sequence ID" value="MBP3955963.1"/>
    <property type="molecule type" value="Genomic_DNA"/>
</dbReference>
<dbReference type="RefSeq" id="WP_210654012.1">
    <property type="nucleotide sequence ID" value="NZ_JAGKQQ010000001.1"/>
</dbReference>
<feature type="domain" description="Mandelate racemase/muconate lactonizing enzyme C-terminal" evidence="2">
    <location>
        <begin position="145"/>
        <end position="243"/>
    </location>
</feature>
<dbReference type="SUPFAM" id="SSF54826">
    <property type="entry name" value="Enolase N-terminal domain-like"/>
    <property type="match status" value="1"/>
</dbReference>
<dbReference type="InterPro" id="IPR034593">
    <property type="entry name" value="DgoD-like"/>
</dbReference>
<dbReference type="CDD" id="cd03316">
    <property type="entry name" value="MR_like"/>
    <property type="match status" value="1"/>
</dbReference>
<dbReference type="PROSITE" id="PS00908">
    <property type="entry name" value="MR_MLE_1"/>
    <property type="match status" value="1"/>
</dbReference>
<dbReference type="Pfam" id="PF13378">
    <property type="entry name" value="MR_MLE_C"/>
    <property type="match status" value="1"/>
</dbReference>
<comment type="caution">
    <text evidence="3">The sequence shown here is derived from an EMBL/GenBank/DDBJ whole genome shotgun (WGS) entry which is preliminary data.</text>
</comment>
<dbReference type="PANTHER" id="PTHR48080:SF2">
    <property type="entry name" value="D-GALACTONATE DEHYDRATASE"/>
    <property type="match status" value="1"/>
</dbReference>
<organism evidence="3 4">
    <name type="scientific">Gemmata palustris</name>
    <dbReference type="NCBI Taxonomy" id="2822762"/>
    <lineage>
        <taxon>Bacteria</taxon>
        <taxon>Pseudomonadati</taxon>
        <taxon>Planctomycetota</taxon>
        <taxon>Planctomycetia</taxon>
        <taxon>Gemmatales</taxon>
        <taxon>Gemmataceae</taxon>
        <taxon>Gemmata</taxon>
    </lineage>
</organism>
<evidence type="ECO:0000313" key="3">
    <source>
        <dbReference type="EMBL" id="MBP3955963.1"/>
    </source>
</evidence>
<dbReference type="InterPro" id="IPR029065">
    <property type="entry name" value="Enolase_C-like"/>
</dbReference>
<dbReference type="Gene3D" id="3.20.20.120">
    <property type="entry name" value="Enolase-like C-terminal domain"/>
    <property type="match status" value="1"/>
</dbReference>
<name>A0ABS5BSZ1_9BACT</name>
<dbReference type="InterPro" id="IPR013341">
    <property type="entry name" value="Mandelate_racemase_N_dom"/>
</dbReference>
<dbReference type="SMART" id="SM00922">
    <property type="entry name" value="MR_MLE"/>
    <property type="match status" value="1"/>
</dbReference>
<evidence type="ECO:0000259" key="2">
    <source>
        <dbReference type="SMART" id="SM00922"/>
    </source>
</evidence>
<dbReference type="PANTHER" id="PTHR48080">
    <property type="entry name" value="D-GALACTONATE DEHYDRATASE-RELATED"/>
    <property type="match status" value="1"/>
</dbReference>
<sequence length="369" mass="39850">MKITHVEAIVLRLPQVSVAADGTQDTCLVRIDTDAGISGWGEVDSCPGAVKAVIDAPLSHSNCSGLARVLVGSDPLAIEVCNHRMRVATNYYSSGGVAVHAMAGVDMALWDIAGRVLDKPIYQLLGGPFQTRFRAYSSVLFGDTPAATYDAARRWADRGFTAVKFGWGPMGQSETTDIALVREARRGLGEVDLLIDAGECFDARTAIRRATNFAEFRPYWLEEMLHPDDIAGYRTLSAVSPTPIAAGETAARLDEFLRMLDDGGLDWIQPDPSRCGISTMVAVGRAAIARHKRVCNHTFKSGLTIAASLHVMAALPGIDVVEFCMADSPLRHDLTHERFDVTDGFTTISDRPGLGVTVNLDTVAKYRVA</sequence>
<keyword evidence="4" id="KW-1185">Reference proteome</keyword>
<gene>
    <name evidence="3" type="ORF">J8F10_11770</name>
</gene>
<dbReference type="InterPro" id="IPR036849">
    <property type="entry name" value="Enolase-like_C_sf"/>
</dbReference>
<dbReference type="Gene3D" id="3.30.390.10">
    <property type="entry name" value="Enolase-like, N-terminal domain"/>
    <property type="match status" value="1"/>
</dbReference>
<dbReference type="SUPFAM" id="SSF51604">
    <property type="entry name" value="Enolase C-terminal domain-like"/>
    <property type="match status" value="1"/>
</dbReference>
<dbReference type="InterPro" id="IPR018110">
    <property type="entry name" value="Mandel_Rmase/mucon_lact_enz_CS"/>
</dbReference>
<dbReference type="SFLD" id="SFLDG00179">
    <property type="entry name" value="mandelate_racemase"/>
    <property type="match status" value="1"/>
</dbReference>
<accession>A0ABS5BSZ1</accession>
<dbReference type="SFLD" id="SFLDS00001">
    <property type="entry name" value="Enolase"/>
    <property type="match status" value="1"/>
</dbReference>
<dbReference type="Pfam" id="PF02746">
    <property type="entry name" value="MR_MLE_N"/>
    <property type="match status" value="1"/>
</dbReference>
<protein>
    <submittedName>
        <fullName evidence="3">Mandelate racemase/muconate lactonizing enzyme family protein</fullName>
    </submittedName>
</protein>
<dbReference type="Proteomes" id="UP000676565">
    <property type="component" value="Unassembled WGS sequence"/>
</dbReference>
<dbReference type="InterPro" id="IPR029017">
    <property type="entry name" value="Enolase-like_N"/>
</dbReference>
<proteinExistence type="predicted"/>